<name>A0A7K1UIE2_9MICC</name>
<keyword evidence="4" id="KW-1185">Reference proteome</keyword>
<dbReference type="AlphaFoldDB" id="A0A7K1UIE2"/>
<dbReference type="Pfam" id="PF08308">
    <property type="entry name" value="PEGA"/>
    <property type="match status" value="1"/>
</dbReference>
<evidence type="ECO:0000313" key="4">
    <source>
        <dbReference type="Proteomes" id="UP000460157"/>
    </source>
</evidence>
<dbReference type="EMBL" id="WRPM01000053">
    <property type="protein sequence ID" value="MVT26243.1"/>
    <property type="molecule type" value="Genomic_DNA"/>
</dbReference>
<evidence type="ECO:0000313" key="3">
    <source>
        <dbReference type="EMBL" id="MVT26243.1"/>
    </source>
</evidence>
<keyword evidence="1" id="KW-0812">Transmembrane</keyword>
<evidence type="ECO:0000259" key="2">
    <source>
        <dbReference type="Pfam" id="PF08308"/>
    </source>
</evidence>
<dbReference type="Proteomes" id="UP000460157">
    <property type="component" value="Unassembled WGS sequence"/>
</dbReference>
<keyword evidence="1" id="KW-0472">Membrane</keyword>
<dbReference type="InterPro" id="IPR013229">
    <property type="entry name" value="PEGA"/>
</dbReference>
<protein>
    <recommendedName>
        <fullName evidence="2">PEGA domain-containing protein</fullName>
    </recommendedName>
</protein>
<evidence type="ECO:0000256" key="1">
    <source>
        <dbReference type="SAM" id="Phobius"/>
    </source>
</evidence>
<keyword evidence="1" id="KW-1133">Transmembrane helix</keyword>
<gene>
    <name evidence="3" type="ORF">GNZ21_07720</name>
</gene>
<feature type="transmembrane region" description="Helical" evidence="1">
    <location>
        <begin position="7"/>
        <end position="29"/>
    </location>
</feature>
<comment type="caution">
    <text evidence="3">The sequence shown here is derived from an EMBL/GenBank/DDBJ whole genome shotgun (WGS) entry which is preliminary data.</text>
</comment>
<organism evidence="3 4">
    <name type="scientific">Nesterenkonia alkaliphila</name>
    <dbReference type="NCBI Taxonomy" id="1463631"/>
    <lineage>
        <taxon>Bacteria</taxon>
        <taxon>Bacillati</taxon>
        <taxon>Actinomycetota</taxon>
        <taxon>Actinomycetes</taxon>
        <taxon>Micrococcales</taxon>
        <taxon>Micrococcaceae</taxon>
        <taxon>Nesterenkonia</taxon>
    </lineage>
</organism>
<proteinExistence type="predicted"/>
<dbReference type="RefSeq" id="WP_157323017.1">
    <property type="nucleotide sequence ID" value="NZ_BMFX01000050.1"/>
</dbReference>
<sequence length="205" mass="23501">MSKHANTIVLTLFFLLVAGVLTVGAYFLFFRPSAEYQVQITTLPEDVLVYFDNGDPIGHTDTATYTLEDSTVTIRVERLHFDAYEHTHQLSPERVTELDIELVPNSPLGEEIRMDDDYFAGQAQATDDYWDELQNLQANNPIYDQLPEEQELFQAYYGISQEDNDMAVHLVLDAEDPEPGREAFNTWMEEIGEDPADHEIIEHLE</sequence>
<feature type="domain" description="PEGA" evidence="2">
    <location>
        <begin position="36"/>
        <end position="104"/>
    </location>
</feature>
<accession>A0A7K1UIE2</accession>
<reference evidence="3 4" key="1">
    <citation type="submission" date="2019-12" db="EMBL/GenBank/DDBJ databases">
        <title>Nesterenkonia muleiensis sp. nov., a novel actinobacterium isolated from sap of Populus euphratica.</title>
        <authorList>
            <person name="Wang R."/>
        </authorList>
    </citation>
    <scope>NUCLEOTIDE SEQUENCE [LARGE SCALE GENOMIC DNA]</scope>
    <source>
        <strain evidence="3 4">F10</strain>
    </source>
</reference>